<dbReference type="RefSeq" id="WP_272102035.1">
    <property type="nucleotide sequence ID" value="NZ_JAQNDK010000005.1"/>
</dbReference>
<name>A0ABT5CBX7_9BACT</name>
<protein>
    <submittedName>
        <fullName evidence="1">Nucleotidyl transferase AbiEii/AbiGii toxin family protein</fullName>
    </submittedName>
</protein>
<gene>
    <name evidence="1" type="ORF">POL72_39540</name>
</gene>
<dbReference type="Pfam" id="PF08843">
    <property type="entry name" value="AbiEii"/>
    <property type="match status" value="1"/>
</dbReference>
<dbReference type="EMBL" id="JAQNDK010000005">
    <property type="protein sequence ID" value="MDC0683885.1"/>
    <property type="molecule type" value="Genomic_DNA"/>
</dbReference>
<dbReference type="GO" id="GO:0016740">
    <property type="term" value="F:transferase activity"/>
    <property type="evidence" value="ECO:0007669"/>
    <property type="project" value="UniProtKB-KW"/>
</dbReference>
<dbReference type="InterPro" id="IPR014942">
    <property type="entry name" value="AbiEii"/>
</dbReference>
<keyword evidence="1" id="KW-0808">Transferase</keyword>
<sequence>MKVSLFGEIQFGRVGEPALTEDGIIRVASILDLAGTKVKALLQRVESKDYLDIAALISAGVAIDRVLGSARSLFGPAFNPLIARKTLAYFEGGDLASLPEAVKGLLIQHATRDVEVLPLPKLSERLD</sequence>
<keyword evidence="2" id="KW-1185">Reference proteome</keyword>
<dbReference type="Proteomes" id="UP001217485">
    <property type="component" value="Unassembled WGS sequence"/>
</dbReference>
<evidence type="ECO:0000313" key="2">
    <source>
        <dbReference type="Proteomes" id="UP001217485"/>
    </source>
</evidence>
<evidence type="ECO:0000313" key="1">
    <source>
        <dbReference type="EMBL" id="MDC0683885.1"/>
    </source>
</evidence>
<comment type="caution">
    <text evidence="1">The sequence shown here is derived from an EMBL/GenBank/DDBJ whole genome shotgun (WGS) entry which is preliminary data.</text>
</comment>
<reference evidence="1 2" key="1">
    <citation type="submission" date="2023-01" db="EMBL/GenBank/DDBJ databases">
        <title>Minimal conservation of predation-associated metabolite biosynthetic gene clusters underscores biosynthetic potential of Myxococcota including descriptions for ten novel species: Archangium lansinium sp. nov., Myxococcus landrumus sp. nov., Nannocystis bai.</title>
        <authorList>
            <person name="Ahearne A."/>
            <person name="Stevens C."/>
            <person name="Dowd S."/>
        </authorList>
    </citation>
    <scope>NUCLEOTIDE SEQUENCE [LARGE SCALE GENOMIC DNA]</scope>
    <source>
        <strain evidence="1 2">WIWO2</strain>
    </source>
</reference>
<accession>A0ABT5CBX7</accession>
<organism evidence="1 2">
    <name type="scientific">Sorangium atrum</name>
    <dbReference type="NCBI Taxonomy" id="2995308"/>
    <lineage>
        <taxon>Bacteria</taxon>
        <taxon>Pseudomonadati</taxon>
        <taxon>Myxococcota</taxon>
        <taxon>Polyangia</taxon>
        <taxon>Polyangiales</taxon>
        <taxon>Polyangiaceae</taxon>
        <taxon>Sorangium</taxon>
    </lineage>
</organism>
<proteinExistence type="predicted"/>